<dbReference type="Gene3D" id="3.30.1220.10">
    <property type="entry name" value="CobW-like, C-terminal domain"/>
    <property type="match status" value="1"/>
</dbReference>
<dbReference type="SMART" id="SM00833">
    <property type="entry name" value="CobW_C"/>
    <property type="match status" value="1"/>
</dbReference>
<evidence type="ECO:0000313" key="8">
    <source>
        <dbReference type="EMBL" id="MDP9968956.1"/>
    </source>
</evidence>
<evidence type="ECO:0000313" key="9">
    <source>
        <dbReference type="Proteomes" id="UP001224845"/>
    </source>
</evidence>
<comment type="similarity">
    <text evidence="4">Belongs to the SIMIBI class G3E GTPase family. ZNG1 subfamily.</text>
</comment>
<dbReference type="GO" id="GO:0016787">
    <property type="term" value="F:hydrolase activity"/>
    <property type="evidence" value="ECO:0007669"/>
    <property type="project" value="UniProtKB-KW"/>
</dbReference>
<dbReference type="GO" id="GO:0000166">
    <property type="term" value="F:nucleotide binding"/>
    <property type="evidence" value="ECO:0007669"/>
    <property type="project" value="UniProtKB-KW"/>
</dbReference>
<evidence type="ECO:0000256" key="5">
    <source>
        <dbReference type="ARBA" id="ARBA00045658"/>
    </source>
</evidence>
<dbReference type="Gene3D" id="3.40.50.300">
    <property type="entry name" value="P-loop containing nucleotide triphosphate hydrolases"/>
    <property type="match status" value="1"/>
</dbReference>
<name>A0AAW8E6V7_VARPD</name>
<dbReference type="InterPro" id="IPR036627">
    <property type="entry name" value="CobW-likC_sf"/>
</dbReference>
<dbReference type="InterPro" id="IPR011629">
    <property type="entry name" value="CobW-like_C"/>
</dbReference>
<dbReference type="EMBL" id="JAUSRV010000001">
    <property type="protein sequence ID" value="MDP9968956.1"/>
    <property type="molecule type" value="Genomic_DNA"/>
</dbReference>
<gene>
    <name evidence="8" type="ORF">J2W39_000179</name>
</gene>
<organism evidence="8 9">
    <name type="scientific">Variovorax paradoxus</name>
    <dbReference type="NCBI Taxonomy" id="34073"/>
    <lineage>
        <taxon>Bacteria</taxon>
        <taxon>Pseudomonadati</taxon>
        <taxon>Pseudomonadota</taxon>
        <taxon>Betaproteobacteria</taxon>
        <taxon>Burkholderiales</taxon>
        <taxon>Comamonadaceae</taxon>
        <taxon>Variovorax</taxon>
    </lineage>
</organism>
<dbReference type="InterPro" id="IPR027417">
    <property type="entry name" value="P-loop_NTPase"/>
</dbReference>
<evidence type="ECO:0000256" key="2">
    <source>
        <dbReference type="ARBA" id="ARBA00022801"/>
    </source>
</evidence>
<comment type="function">
    <text evidence="5">Zinc chaperone that directly transfers zinc cofactor to target proteins, thereby activating them. Zinc is transferred from the CXCC motif in the GTPase domain to the zinc binding site in target proteins in a process requiring GTP hydrolysis.</text>
</comment>
<dbReference type="CDD" id="cd03112">
    <property type="entry name" value="CobW-like"/>
    <property type="match status" value="1"/>
</dbReference>
<dbReference type="RefSeq" id="WP_307591613.1">
    <property type="nucleotide sequence ID" value="NZ_JAUSRV010000001.1"/>
</dbReference>
<accession>A0AAW8E6V7</accession>
<dbReference type="Proteomes" id="UP001224845">
    <property type="component" value="Unassembled WGS sequence"/>
</dbReference>
<evidence type="ECO:0000259" key="7">
    <source>
        <dbReference type="SMART" id="SM00833"/>
    </source>
</evidence>
<dbReference type="PANTHER" id="PTHR43603:SF1">
    <property type="entry name" value="ZINC-REGULATED GTPASE METALLOPROTEIN ACTIVATOR 1"/>
    <property type="match status" value="1"/>
</dbReference>
<proteinExistence type="inferred from homology"/>
<comment type="catalytic activity">
    <reaction evidence="6">
        <text>GTP + H2O = GDP + phosphate + H(+)</text>
        <dbReference type="Rhea" id="RHEA:19669"/>
        <dbReference type="ChEBI" id="CHEBI:15377"/>
        <dbReference type="ChEBI" id="CHEBI:15378"/>
        <dbReference type="ChEBI" id="CHEBI:37565"/>
        <dbReference type="ChEBI" id="CHEBI:43474"/>
        <dbReference type="ChEBI" id="CHEBI:58189"/>
    </reaction>
    <physiologicalReaction direction="left-to-right" evidence="6">
        <dbReference type="Rhea" id="RHEA:19670"/>
    </physiologicalReaction>
</comment>
<evidence type="ECO:0000256" key="6">
    <source>
        <dbReference type="ARBA" id="ARBA00049117"/>
    </source>
</evidence>
<evidence type="ECO:0000256" key="1">
    <source>
        <dbReference type="ARBA" id="ARBA00022741"/>
    </source>
</evidence>
<dbReference type="PANTHER" id="PTHR43603">
    <property type="entry name" value="COBW DOMAIN-CONTAINING PROTEIN DDB_G0274527"/>
    <property type="match status" value="1"/>
</dbReference>
<dbReference type="InterPro" id="IPR051927">
    <property type="entry name" value="Zn_Chap_cDPG_Synth"/>
</dbReference>
<dbReference type="InterPro" id="IPR003495">
    <property type="entry name" value="CobW/HypB/UreG_nucleotide-bd"/>
</dbReference>
<keyword evidence="2" id="KW-0378">Hydrolase</keyword>
<dbReference type="Pfam" id="PF07683">
    <property type="entry name" value="CobW_C"/>
    <property type="match status" value="1"/>
</dbReference>
<evidence type="ECO:0000256" key="3">
    <source>
        <dbReference type="ARBA" id="ARBA00023186"/>
    </source>
</evidence>
<evidence type="ECO:0000256" key="4">
    <source>
        <dbReference type="ARBA" id="ARBA00034320"/>
    </source>
</evidence>
<comment type="caution">
    <text evidence="8">The sequence shown here is derived from an EMBL/GenBank/DDBJ whole genome shotgun (WGS) entry which is preliminary data.</text>
</comment>
<feature type="domain" description="CobW C-terminal" evidence="7">
    <location>
        <begin position="266"/>
        <end position="383"/>
    </location>
</feature>
<dbReference type="SUPFAM" id="SSF52540">
    <property type="entry name" value="P-loop containing nucleoside triphosphate hydrolases"/>
    <property type="match status" value="1"/>
</dbReference>
<dbReference type="AlphaFoldDB" id="A0AAW8E6V7"/>
<sequence>MMKAAPELCDSEAPRIPVTVLSGFLGSGKTTLLNHILRNRAGMKVAIIVNDMSEVNIDAEDVRRNVELHRGNDELIEMSNGCICCTLRADLLEQVSTLARSGRFDYLLVESTGISEPMPVAETFAFLDKQGFSLSELARLDTLVTVVNGENFEEQLSSHAPVGRESAGGTKPGSLSDLLIEQVEYANVILVSRLDIIGEQRFVELKALLAKLNPSAEILPMAKGHIDLSKVLDTHRFDLPSLVQSPGWMQRMAADEHPSESETYGISSWVYRERAPFDPGRLLAWLQQHWSNGRLLRCKGYIWAANRYLDIGMLVQTGGRFQWGYVGRWWRFIAQSDWPQDEYRRQGILEKWENPAGDCRQEIVFIGQLIDWGRLREELDACLLSTAEIEAGPDTWEKLPGAGDFDAIAALATN</sequence>
<dbReference type="Pfam" id="PF02492">
    <property type="entry name" value="cobW"/>
    <property type="match status" value="1"/>
</dbReference>
<reference evidence="8" key="1">
    <citation type="submission" date="2023-07" db="EMBL/GenBank/DDBJ databases">
        <title>Sorghum-associated microbial communities from plants grown in Nebraska, USA.</title>
        <authorList>
            <person name="Schachtman D."/>
        </authorList>
    </citation>
    <scope>NUCLEOTIDE SEQUENCE</scope>
    <source>
        <strain evidence="8">DS3315</strain>
    </source>
</reference>
<keyword evidence="3" id="KW-0143">Chaperone</keyword>
<keyword evidence="1" id="KW-0547">Nucleotide-binding</keyword>
<protein>
    <submittedName>
        <fullName evidence="8">G3E family GTPase</fullName>
    </submittedName>
</protein>